<evidence type="ECO:0000256" key="1">
    <source>
        <dbReference type="SAM" id="MobiDB-lite"/>
    </source>
</evidence>
<feature type="region of interest" description="Disordered" evidence="1">
    <location>
        <begin position="97"/>
        <end position="136"/>
    </location>
</feature>
<sequence>MSLEVTGRLHAKFPTQQIKDNFSKREFVLELTDESPTGMVFTNYASFQLVNASCGVVDQFQEGEMLKVTFNIRGNKWERDGQVKYITNLNAWRVERAGAAQGMPQQQAQPQQQYNQPQQNMGGFQPNPGAADDLPF</sequence>
<dbReference type="RefSeq" id="WP_146146854.1">
    <property type="nucleotide sequence ID" value="NZ_PYGD01000013.1"/>
</dbReference>
<dbReference type="SUPFAM" id="SSF50249">
    <property type="entry name" value="Nucleic acid-binding proteins"/>
    <property type="match status" value="1"/>
</dbReference>
<feature type="compositionally biased region" description="Low complexity" evidence="1">
    <location>
        <begin position="97"/>
        <end position="123"/>
    </location>
</feature>
<organism evidence="2 3">
    <name type="scientific">Taibaiella chishuiensis</name>
    <dbReference type="NCBI Taxonomy" id="1434707"/>
    <lineage>
        <taxon>Bacteria</taxon>
        <taxon>Pseudomonadati</taxon>
        <taxon>Bacteroidota</taxon>
        <taxon>Chitinophagia</taxon>
        <taxon>Chitinophagales</taxon>
        <taxon>Chitinophagaceae</taxon>
        <taxon>Taibaiella</taxon>
    </lineage>
</organism>
<protein>
    <submittedName>
        <fullName evidence="2">Uncharacterized protein DUF3127</fullName>
    </submittedName>
</protein>
<proteinExistence type="predicted"/>
<dbReference type="InterPro" id="IPR012340">
    <property type="entry name" value="NA-bd_OB-fold"/>
</dbReference>
<dbReference type="AlphaFoldDB" id="A0A2P8CVS7"/>
<dbReference type="EMBL" id="PYGD01000013">
    <property type="protein sequence ID" value="PSK89074.1"/>
    <property type="molecule type" value="Genomic_DNA"/>
</dbReference>
<dbReference type="OrthoDB" id="598142at2"/>
<evidence type="ECO:0000313" key="2">
    <source>
        <dbReference type="EMBL" id="PSK89074.1"/>
    </source>
</evidence>
<gene>
    <name evidence="2" type="ORF">B0I18_11386</name>
</gene>
<dbReference type="Pfam" id="PF11325">
    <property type="entry name" value="DUF3127"/>
    <property type="match status" value="1"/>
</dbReference>
<evidence type="ECO:0000313" key="3">
    <source>
        <dbReference type="Proteomes" id="UP000240572"/>
    </source>
</evidence>
<name>A0A2P8CVS7_9BACT</name>
<accession>A0A2P8CVS7</accession>
<dbReference type="Gene3D" id="2.40.50.140">
    <property type="entry name" value="Nucleic acid-binding proteins"/>
    <property type="match status" value="1"/>
</dbReference>
<reference evidence="2 3" key="1">
    <citation type="submission" date="2018-03" db="EMBL/GenBank/DDBJ databases">
        <title>Genomic Encyclopedia of Type Strains, Phase III (KMG-III): the genomes of soil and plant-associated and newly described type strains.</title>
        <authorList>
            <person name="Whitman W."/>
        </authorList>
    </citation>
    <scope>NUCLEOTIDE SEQUENCE [LARGE SCALE GENOMIC DNA]</scope>
    <source>
        <strain evidence="2 3">CGMCC 1.12700</strain>
    </source>
</reference>
<dbReference type="InterPro" id="IPR021474">
    <property type="entry name" value="DUF3127"/>
</dbReference>
<keyword evidence="3" id="KW-1185">Reference proteome</keyword>
<comment type="caution">
    <text evidence="2">The sequence shown here is derived from an EMBL/GenBank/DDBJ whole genome shotgun (WGS) entry which is preliminary data.</text>
</comment>
<dbReference type="Proteomes" id="UP000240572">
    <property type="component" value="Unassembled WGS sequence"/>
</dbReference>